<comment type="caution">
    <text evidence="1">The sequence shown here is derived from an EMBL/GenBank/DDBJ whole genome shotgun (WGS) entry which is preliminary data.</text>
</comment>
<dbReference type="Proteomes" id="UP000823736">
    <property type="component" value="Unassembled WGS sequence"/>
</dbReference>
<evidence type="ECO:0000313" key="2">
    <source>
        <dbReference type="Proteomes" id="UP000823736"/>
    </source>
</evidence>
<proteinExistence type="predicted"/>
<accession>A0A8T4H1Y9</accession>
<sequence length="62" mass="6961">MVGREGSHVRLRWDPPDQHDSAVRLVSVPVGHEVGGDTLRNIADQCGADDFDAFCTWIERNR</sequence>
<name>A0A8T4H1Y9_9EURY</name>
<organism evidence="1 2">
    <name type="scientific">Halolamina salifodinae</name>
    <dbReference type="NCBI Taxonomy" id="1202767"/>
    <lineage>
        <taxon>Archaea</taxon>
        <taxon>Methanobacteriati</taxon>
        <taxon>Methanobacteriota</taxon>
        <taxon>Stenosarchaea group</taxon>
        <taxon>Halobacteria</taxon>
        <taxon>Halobacteriales</taxon>
        <taxon>Haloferacaceae</taxon>
    </lineage>
</organism>
<evidence type="ECO:0008006" key="3">
    <source>
        <dbReference type="Google" id="ProtNLM"/>
    </source>
</evidence>
<protein>
    <recommendedName>
        <fullName evidence="3">YcfA family protein</fullName>
    </recommendedName>
</protein>
<evidence type="ECO:0000313" key="1">
    <source>
        <dbReference type="EMBL" id="MBP1987824.1"/>
    </source>
</evidence>
<reference evidence="1" key="1">
    <citation type="submission" date="2021-03" db="EMBL/GenBank/DDBJ databases">
        <title>Genomic Encyclopedia of Type Strains, Phase IV (KMG-IV): sequencing the most valuable type-strain genomes for metagenomic binning, comparative biology and taxonomic classification.</title>
        <authorList>
            <person name="Goeker M."/>
        </authorList>
    </citation>
    <scope>NUCLEOTIDE SEQUENCE</scope>
    <source>
        <strain evidence="1">DSM 26232</strain>
    </source>
</reference>
<gene>
    <name evidence="1" type="ORF">J2753_002334</name>
</gene>
<dbReference type="EMBL" id="JAGGLC010000005">
    <property type="protein sequence ID" value="MBP1987824.1"/>
    <property type="molecule type" value="Genomic_DNA"/>
</dbReference>
<dbReference type="AlphaFoldDB" id="A0A8T4H1Y9"/>
<keyword evidence="2" id="KW-1185">Reference proteome</keyword>